<sequence length="155" mass="17516">MVYYGFRRDKQLYLRRQRARRTLLLVLALELVNDYVKGLLSLAPHTYLDAYTAWTSLIWAAYQGRTVLSKSMRRVLFLLDDNAYGGAVHKVLPLKSGDASHRKGQIPGSSSKGFNVPYVIDGESRVASRCLHLLVKPKQEDVSRGTGLRTSYNTL</sequence>
<name>A0A0D7AFE7_9AGAR</name>
<reference evidence="1 2" key="1">
    <citation type="journal article" date="2015" name="Fungal Genet. Biol.">
        <title>Evolution of novel wood decay mechanisms in Agaricales revealed by the genome sequences of Fistulina hepatica and Cylindrobasidium torrendii.</title>
        <authorList>
            <person name="Floudas D."/>
            <person name="Held B.W."/>
            <person name="Riley R."/>
            <person name="Nagy L.G."/>
            <person name="Koehler G."/>
            <person name="Ransdell A.S."/>
            <person name="Younus H."/>
            <person name="Chow J."/>
            <person name="Chiniquy J."/>
            <person name="Lipzen A."/>
            <person name="Tritt A."/>
            <person name="Sun H."/>
            <person name="Haridas S."/>
            <person name="LaButti K."/>
            <person name="Ohm R.A."/>
            <person name="Kues U."/>
            <person name="Blanchette R.A."/>
            <person name="Grigoriev I.V."/>
            <person name="Minto R.E."/>
            <person name="Hibbett D.S."/>
        </authorList>
    </citation>
    <scope>NUCLEOTIDE SEQUENCE [LARGE SCALE GENOMIC DNA]</scope>
    <source>
        <strain evidence="1 2">ATCC 64428</strain>
    </source>
</reference>
<organism evidence="1 2">
    <name type="scientific">Fistulina hepatica ATCC 64428</name>
    <dbReference type="NCBI Taxonomy" id="1128425"/>
    <lineage>
        <taxon>Eukaryota</taxon>
        <taxon>Fungi</taxon>
        <taxon>Dikarya</taxon>
        <taxon>Basidiomycota</taxon>
        <taxon>Agaricomycotina</taxon>
        <taxon>Agaricomycetes</taxon>
        <taxon>Agaricomycetidae</taxon>
        <taxon>Agaricales</taxon>
        <taxon>Fistulinaceae</taxon>
        <taxon>Fistulina</taxon>
    </lineage>
</organism>
<proteinExistence type="predicted"/>
<evidence type="ECO:0000313" key="1">
    <source>
        <dbReference type="EMBL" id="KIY50036.1"/>
    </source>
</evidence>
<gene>
    <name evidence="1" type="ORF">FISHEDRAFT_57758</name>
</gene>
<accession>A0A0D7AFE7</accession>
<dbReference type="EMBL" id="KN881694">
    <property type="protein sequence ID" value="KIY50036.1"/>
    <property type="molecule type" value="Genomic_DNA"/>
</dbReference>
<dbReference type="Proteomes" id="UP000054144">
    <property type="component" value="Unassembled WGS sequence"/>
</dbReference>
<evidence type="ECO:0000313" key="2">
    <source>
        <dbReference type="Proteomes" id="UP000054144"/>
    </source>
</evidence>
<dbReference type="AlphaFoldDB" id="A0A0D7AFE7"/>
<keyword evidence="2" id="KW-1185">Reference proteome</keyword>
<protein>
    <submittedName>
        <fullName evidence="1">Uncharacterized protein</fullName>
    </submittedName>
</protein>